<feature type="region of interest" description="Disordered" evidence="2">
    <location>
        <begin position="1"/>
        <end position="145"/>
    </location>
</feature>
<dbReference type="InterPro" id="IPR007139">
    <property type="entry name" value="DUF349"/>
</dbReference>
<evidence type="ECO:0000256" key="1">
    <source>
        <dbReference type="SAM" id="Coils"/>
    </source>
</evidence>
<evidence type="ECO:0008006" key="5">
    <source>
        <dbReference type="Google" id="ProtNLM"/>
    </source>
</evidence>
<evidence type="ECO:0000313" key="4">
    <source>
        <dbReference type="Proteomes" id="UP000006049"/>
    </source>
</evidence>
<dbReference type="HOGENOM" id="CLU_019817_0_0_10"/>
<evidence type="ECO:0000313" key="3">
    <source>
        <dbReference type="EMBL" id="AFL81747.1"/>
    </source>
</evidence>
<protein>
    <recommendedName>
        <fullName evidence="5">DUF349 domain-containing protein</fullName>
    </recommendedName>
</protein>
<organism evidence="3 4">
    <name type="scientific">Aequorivita sublithincola (strain DSM 14238 / LMG 21431 / ACAM 643 / 9-3)</name>
    <dbReference type="NCBI Taxonomy" id="746697"/>
    <lineage>
        <taxon>Bacteria</taxon>
        <taxon>Pseudomonadati</taxon>
        <taxon>Bacteroidota</taxon>
        <taxon>Flavobacteriia</taxon>
        <taxon>Flavobacteriales</taxon>
        <taxon>Flavobacteriaceae</taxon>
        <taxon>Aequorivita</taxon>
    </lineage>
</organism>
<dbReference type="RefSeq" id="WP_014783000.1">
    <property type="nucleotide sequence ID" value="NC_018013.1"/>
</dbReference>
<name>I3YXM9_AEQSU</name>
<keyword evidence="1" id="KW-0175">Coiled coil</keyword>
<dbReference type="STRING" id="746697.Aeqsu_2287"/>
<accession>I3YXM9</accession>
<dbReference type="OrthoDB" id="5422202at2"/>
<feature type="compositionally biased region" description="Basic and acidic residues" evidence="2">
    <location>
        <begin position="30"/>
        <end position="42"/>
    </location>
</feature>
<dbReference type="EMBL" id="CP003280">
    <property type="protein sequence ID" value="AFL81747.1"/>
    <property type="molecule type" value="Genomic_DNA"/>
</dbReference>
<gene>
    <name evidence="3" type="ordered locus">Aeqsu_2287</name>
</gene>
<feature type="compositionally biased region" description="Basic and acidic residues" evidence="2">
    <location>
        <begin position="55"/>
        <end position="73"/>
    </location>
</feature>
<dbReference type="Proteomes" id="UP000006049">
    <property type="component" value="Chromosome"/>
</dbReference>
<keyword evidence="4" id="KW-1185">Reference proteome</keyword>
<dbReference type="eggNOG" id="COG0495">
    <property type="taxonomic scope" value="Bacteria"/>
</dbReference>
<reference evidence="3 4" key="1">
    <citation type="submission" date="2012-06" db="EMBL/GenBank/DDBJ databases">
        <title>The complete genome of Aequorivita sublithincola DSM 14238.</title>
        <authorList>
            <consortium name="US DOE Joint Genome Institute (JGI-PGF)"/>
            <person name="Lucas S."/>
            <person name="Copeland A."/>
            <person name="Lapidus A."/>
            <person name="Goodwin L."/>
            <person name="Pitluck S."/>
            <person name="Peters L."/>
            <person name="Munk A.C.C."/>
            <person name="Kyrpides N."/>
            <person name="Mavromatis K."/>
            <person name="Pagani I."/>
            <person name="Ivanova N."/>
            <person name="Ovchinnikova G."/>
            <person name="Zeytun A."/>
            <person name="Detter J.C."/>
            <person name="Han C."/>
            <person name="Land M."/>
            <person name="Hauser L."/>
            <person name="Markowitz V."/>
            <person name="Cheng J.-F."/>
            <person name="Hugenholtz P."/>
            <person name="Woyke T."/>
            <person name="Wu D."/>
            <person name="Tindall B."/>
            <person name="Faehnrich R."/>
            <person name="Brambilla E."/>
            <person name="Klenk H.-P."/>
            <person name="Eisen J.A."/>
        </authorList>
    </citation>
    <scope>NUCLEOTIDE SEQUENCE [LARGE SCALE GENOMIC DNA]</scope>
    <source>
        <strain evidence="4">DSM 14238 / LMG 21431 / ACAM 643 / 9-3</strain>
    </source>
</reference>
<dbReference type="AlphaFoldDB" id="I3YXM9"/>
<feature type="coiled-coil region" evidence="1">
    <location>
        <begin position="647"/>
        <end position="708"/>
    </location>
</feature>
<dbReference type="Pfam" id="PF03993">
    <property type="entry name" value="DUF349"/>
    <property type="match status" value="5"/>
</dbReference>
<dbReference type="KEGG" id="asl:Aeqsu_2287"/>
<feature type="compositionally biased region" description="Acidic residues" evidence="2">
    <location>
        <begin position="109"/>
        <end position="137"/>
    </location>
</feature>
<sequence length="710" mass="84248">MSDEKLPKEELQTPNTEENSKEIPTTETLVETKVDAENKVEGTETVANIPENNSEENKTEETSEAETTVKEEVEATQLSEIISEANPEDSNTEESANEASTTTHKEEASAEDQDSEDEDEEEEVASSEDDEEEENEETEQKDYSTLSKKELIAELDKLLKTKKIQELKHDVEEIRSEFNNQFNEELEQKKEEFLAEGGNIIDFHYTTPLRKEFNTLYFDYKEKRNGHYKNLKKDLQANMDKRWELIEELKSLLSAEENINTTYKHFKDIQEKWHVAGAIPRDKYNTVWNTYHHHVENFYDFLHLNREFRDLDFKHNLDAKLKLITRAEELGQEENVNKAFRELQMLHKMWKEEIGPVAQEYRDEVWDKFSDATKIIHDKRQEQLAEMEKDFETNYEKKKQLVEELIKTTEEAKPSHQGWQNAIKKVQELRDAFFNTGRVPRNNNKEIWKLFKDATGNFNHEKNSFYKNQKKEQYANLEKKRELIKIAEDNKDSEDFDVTTALMKKIQGDWKTIGHVPRKDSDKLWKRFKKTCNHYFDRLHAQKNEANKEEVVHYEAKQEMLEKLSSFKLSGDHKADLKTIKENISAWKELGRVPYNKRNIEQKFNKTLDGLFSKLDLGKKETELIKFDNKLNTLVNRDDDRKLQNEHFFISKKIDETRDEIRQLENNLGFFRHVPDDNPMVKEVHNNIERHKEQLEVWKAKLSKIKEVRE</sequence>
<feature type="compositionally biased region" description="Polar residues" evidence="2">
    <location>
        <begin position="12"/>
        <end position="29"/>
    </location>
</feature>
<evidence type="ECO:0000256" key="2">
    <source>
        <dbReference type="SAM" id="MobiDB-lite"/>
    </source>
</evidence>
<dbReference type="PATRIC" id="fig|746697.3.peg.2330"/>
<proteinExistence type="predicted"/>
<feature type="compositionally biased region" description="Acidic residues" evidence="2">
    <location>
        <begin position="86"/>
        <end position="96"/>
    </location>
</feature>
<feature type="compositionally biased region" description="Basic and acidic residues" evidence="2">
    <location>
        <begin position="1"/>
        <end position="11"/>
    </location>
</feature>